<dbReference type="AlphaFoldDB" id="A0A6F9D8U1"/>
<evidence type="ECO:0000259" key="5">
    <source>
        <dbReference type="Pfam" id="PF03088"/>
    </source>
</evidence>
<keyword evidence="2" id="KW-0597">Phosphoprotein</keyword>
<dbReference type="Pfam" id="PF20067">
    <property type="entry name" value="SSL_N"/>
    <property type="match status" value="1"/>
</dbReference>
<proteinExistence type="evidence at transcript level"/>
<dbReference type="Pfam" id="PF03088">
    <property type="entry name" value="Str_synth"/>
    <property type="match status" value="1"/>
</dbReference>
<evidence type="ECO:0000256" key="4">
    <source>
        <dbReference type="SAM" id="Phobius"/>
    </source>
</evidence>
<dbReference type="Gene3D" id="2.120.10.30">
    <property type="entry name" value="TolB, C-terminal domain"/>
    <property type="match status" value="1"/>
</dbReference>
<keyword evidence="4" id="KW-1133">Transmembrane helix</keyword>
<keyword evidence="4" id="KW-0472">Membrane</keyword>
<dbReference type="GO" id="GO:0016787">
    <property type="term" value="F:hydrolase activity"/>
    <property type="evidence" value="ECO:0007669"/>
    <property type="project" value="TreeGrafter"/>
</dbReference>
<dbReference type="EMBL" id="LR783483">
    <property type="protein sequence ID" value="CAB3226775.1"/>
    <property type="molecule type" value="mRNA"/>
</dbReference>
<evidence type="ECO:0000256" key="1">
    <source>
        <dbReference type="ARBA" id="ARBA00009191"/>
    </source>
</evidence>
<dbReference type="PANTHER" id="PTHR10426">
    <property type="entry name" value="STRICTOSIDINE SYNTHASE-RELATED"/>
    <property type="match status" value="1"/>
</dbReference>
<dbReference type="InterPro" id="IPR011042">
    <property type="entry name" value="6-blade_b-propeller_TolB-like"/>
</dbReference>
<keyword evidence="4" id="KW-0812">Transmembrane</keyword>
<accession>A0A6F9D8U1</accession>
<comment type="similarity">
    <text evidence="1">Belongs to the strictosidine synthase family.</text>
</comment>
<dbReference type="PANTHER" id="PTHR10426:SF88">
    <property type="entry name" value="ADIPOCYTE PLASMA MEMBRANE-ASSOCIATED PROTEIN HEMOMUCIN-RELATED"/>
    <property type="match status" value="1"/>
</dbReference>
<dbReference type="SUPFAM" id="SSF63829">
    <property type="entry name" value="Calcium-dependent phosphotriesterase"/>
    <property type="match status" value="1"/>
</dbReference>
<evidence type="ECO:0000313" key="6">
    <source>
        <dbReference type="EMBL" id="CAB3226775.1"/>
    </source>
</evidence>
<evidence type="ECO:0000256" key="3">
    <source>
        <dbReference type="ARBA" id="ARBA00023180"/>
    </source>
</evidence>
<dbReference type="GO" id="GO:0012505">
    <property type="term" value="C:endomembrane system"/>
    <property type="evidence" value="ECO:0007669"/>
    <property type="project" value="TreeGrafter"/>
</dbReference>
<name>A0A6F9D8U1_9ASCI</name>
<protein>
    <submittedName>
        <fullName evidence="6">Adipocyte plasma membrane-associated protein</fullName>
    </submittedName>
</protein>
<sequence>MPLRKRNLPDSHLGDTVLKDGTTRLQTYQRTRCSCLRKWTFYGLLLWCSLMVAGYFLSPFHAIKCEISILELKGPLTSNYKLAQGTRIPNLPGPECVVEDENGNLYTGLADGRVVRIQPTKDGSFENAKVENLTDGKVTNPLPATTHKLGNARPSGLRLHGDNLFVVDCVYGLYSINIRNLSFSMLVQISDVFPVLKFPNDLDISSNGNFVYFTDVDDDYSVAQIMYGVLSGKCSGRLLEYNISSKKLRVVTSQLCGANGVQVSIDKKSVIVSEMYRNRVTWIDILTGKHIRSVQMPMMPDGLTKINNNNYWIAGSQVPNSFAKFLFGTPMLRQSLAGFVPHDVLAIFVFVCSFDFRHNIVVEINDQGKIIHSMYDPYGNLTYGLAHATQLHDGRIALASYIAHFIGIVDPNILNIN</sequence>
<organism evidence="6">
    <name type="scientific">Phallusia mammillata</name>
    <dbReference type="NCBI Taxonomy" id="59560"/>
    <lineage>
        <taxon>Eukaryota</taxon>
        <taxon>Metazoa</taxon>
        <taxon>Chordata</taxon>
        <taxon>Tunicata</taxon>
        <taxon>Ascidiacea</taxon>
        <taxon>Phlebobranchia</taxon>
        <taxon>Ascidiidae</taxon>
        <taxon>Phallusia</taxon>
    </lineage>
</organism>
<gene>
    <name evidence="6" type="primary">C20orf3-003</name>
</gene>
<feature type="domain" description="Strictosidine synthase conserved region" evidence="5">
    <location>
        <begin position="200"/>
        <end position="280"/>
    </location>
</feature>
<keyword evidence="3" id="KW-0325">Glycoprotein</keyword>
<evidence type="ECO:0000256" key="2">
    <source>
        <dbReference type="ARBA" id="ARBA00022553"/>
    </source>
</evidence>
<feature type="transmembrane region" description="Helical" evidence="4">
    <location>
        <begin position="39"/>
        <end position="57"/>
    </location>
</feature>
<reference evidence="6" key="1">
    <citation type="submission" date="2020-04" db="EMBL/GenBank/DDBJ databases">
        <authorList>
            <person name="Neveu A P."/>
        </authorList>
    </citation>
    <scope>NUCLEOTIDE SEQUENCE</scope>
    <source>
        <tissue evidence="6">Whole embryo</tissue>
    </source>
</reference>
<dbReference type="InterPro" id="IPR018119">
    <property type="entry name" value="Strictosidine_synth_cons-reg"/>
</dbReference>